<dbReference type="NCBIfam" id="TIGR00070">
    <property type="entry name" value="hisG"/>
    <property type="match status" value="1"/>
</dbReference>
<dbReference type="PROSITE" id="PS01316">
    <property type="entry name" value="ATP_P_PHORIBOSYLTR"/>
    <property type="match status" value="1"/>
</dbReference>
<dbReference type="PANTHER" id="PTHR21403">
    <property type="entry name" value="ATP PHOSPHORIBOSYLTRANSFERASE ATP-PRTASE"/>
    <property type="match status" value="1"/>
</dbReference>
<keyword evidence="9 16" id="KW-0028">Amino-acid biosynthesis</keyword>
<dbReference type="GO" id="GO:0000105">
    <property type="term" value="P:L-histidine biosynthetic process"/>
    <property type="evidence" value="ECO:0007669"/>
    <property type="project" value="UniProtKB-UniRule"/>
</dbReference>
<dbReference type="SUPFAM" id="SSF53850">
    <property type="entry name" value="Periplasmic binding protein-like II"/>
    <property type="match status" value="1"/>
</dbReference>
<dbReference type="RefSeq" id="WP_008516139.1">
    <property type="nucleotide sequence ID" value="NZ_ACJM01000006.1"/>
</dbReference>
<evidence type="ECO:0000256" key="4">
    <source>
        <dbReference type="ARBA" id="ARBA00009489"/>
    </source>
</evidence>
<dbReference type="FunFam" id="3.40.190.10:FF:000011">
    <property type="entry name" value="ATP phosphoribosyltransferase"/>
    <property type="match status" value="1"/>
</dbReference>
<comment type="subunit">
    <text evidence="5 16">Heteromultimer composed of HisG and HisZ subunits.</text>
</comment>
<dbReference type="PANTHER" id="PTHR21403:SF8">
    <property type="entry name" value="ATP PHOSPHORIBOSYLTRANSFERASE"/>
    <property type="match status" value="1"/>
</dbReference>
<keyword evidence="12 16" id="KW-0547">Nucleotide-binding</keyword>
<evidence type="ECO:0000256" key="2">
    <source>
        <dbReference type="ARBA" id="ARBA00004496"/>
    </source>
</evidence>
<evidence type="ECO:0000256" key="1">
    <source>
        <dbReference type="ARBA" id="ARBA00000915"/>
    </source>
</evidence>
<keyword evidence="10 16" id="KW-0328">Glycosyltransferase</keyword>
<evidence type="ECO:0000256" key="12">
    <source>
        <dbReference type="ARBA" id="ARBA00022741"/>
    </source>
</evidence>
<dbReference type="InterPro" id="IPR024893">
    <property type="entry name" value="ATP_PRibTrfase_HisG_short"/>
</dbReference>
<organism evidence="18 19">
    <name type="scientific">Dethiobacter alkaliphilus AHT 1</name>
    <dbReference type="NCBI Taxonomy" id="555088"/>
    <lineage>
        <taxon>Bacteria</taxon>
        <taxon>Bacillati</taxon>
        <taxon>Bacillota</taxon>
        <taxon>Dethiobacteria</taxon>
        <taxon>Dethiobacterales</taxon>
        <taxon>Dethiobacteraceae</taxon>
        <taxon>Dethiobacter</taxon>
    </lineage>
</organism>
<sequence length="217" mass="24006">MLAANDWLTIALAKGRILPPTLDLFEAAGINCDEVREESRKLIFTLEEHKLRFIMAKPTDIPTYVEYGVADLGVVGKDVLMEQDKELYELLDLGIGPCRLSVARKAGCEDFSGGYVATKYPRTAERHFQGQGKQFEVIKLHGSIELAPLLNLADVIVDLVSTGKTLVENNLVETETIAYITSRLVANPGSYQVKGGRVMDLVNRLEQVLDVNEVKPC</sequence>
<dbReference type="eggNOG" id="COG0040">
    <property type="taxonomic scope" value="Bacteria"/>
</dbReference>
<evidence type="ECO:0000256" key="14">
    <source>
        <dbReference type="ARBA" id="ARBA00023102"/>
    </source>
</evidence>
<evidence type="ECO:0000256" key="15">
    <source>
        <dbReference type="ARBA" id="ARBA00024861"/>
    </source>
</evidence>
<dbReference type="Gene3D" id="3.40.190.10">
    <property type="entry name" value="Periplasmic binding protein-like II"/>
    <property type="match status" value="2"/>
</dbReference>
<dbReference type="Pfam" id="PF01634">
    <property type="entry name" value="HisG"/>
    <property type="match status" value="1"/>
</dbReference>
<keyword evidence="19" id="KW-1185">Reference proteome</keyword>
<dbReference type="InterPro" id="IPR001348">
    <property type="entry name" value="ATP_PRibTrfase_HisG"/>
</dbReference>
<comment type="pathway">
    <text evidence="3 16">Amino-acid biosynthesis; L-histidine biosynthesis; L-histidine from 5-phospho-alpha-D-ribose 1-diphosphate: step 1/9.</text>
</comment>
<dbReference type="OrthoDB" id="9801867at2"/>
<evidence type="ECO:0000256" key="6">
    <source>
        <dbReference type="ARBA" id="ARBA00011946"/>
    </source>
</evidence>
<evidence type="ECO:0000313" key="19">
    <source>
        <dbReference type="Proteomes" id="UP000006443"/>
    </source>
</evidence>
<comment type="subcellular location">
    <subcellularLocation>
        <location evidence="2 16">Cytoplasm</location>
    </subcellularLocation>
</comment>
<dbReference type="Proteomes" id="UP000006443">
    <property type="component" value="Unassembled WGS sequence"/>
</dbReference>
<dbReference type="GO" id="GO:0003879">
    <property type="term" value="F:ATP phosphoribosyltransferase activity"/>
    <property type="evidence" value="ECO:0007669"/>
    <property type="project" value="UniProtKB-UniRule"/>
</dbReference>
<dbReference type="GO" id="GO:0005737">
    <property type="term" value="C:cytoplasm"/>
    <property type="evidence" value="ECO:0007669"/>
    <property type="project" value="UniProtKB-SubCell"/>
</dbReference>
<dbReference type="EC" id="2.4.2.17" evidence="6 16"/>
<keyword evidence="11 16" id="KW-0808">Transferase</keyword>
<dbReference type="InterPro" id="IPR018198">
    <property type="entry name" value="ATP_PRibTrfase_CS"/>
</dbReference>
<feature type="domain" description="ATP phosphoribosyltransferase catalytic" evidence="17">
    <location>
        <begin position="57"/>
        <end position="206"/>
    </location>
</feature>
<comment type="similarity">
    <text evidence="4 16">Belongs to the ATP phosphoribosyltransferase family. Short subfamily.</text>
</comment>
<evidence type="ECO:0000256" key="16">
    <source>
        <dbReference type="HAMAP-Rule" id="MF_01018"/>
    </source>
</evidence>
<keyword evidence="14 16" id="KW-0368">Histidine biosynthesis</keyword>
<keyword evidence="8 16" id="KW-0963">Cytoplasm</keyword>
<comment type="domain">
    <text evidence="16">Lacks the C-terminal regulatory region which is replaced by HisZ.</text>
</comment>
<reference evidence="18 19" key="1">
    <citation type="submission" date="2009-02" db="EMBL/GenBank/DDBJ databases">
        <title>Sequencing of the draft genome and assembly of Dethiobacter alkaliphilus AHT 1.</title>
        <authorList>
            <consortium name="US DOE Joint Genome Institute (JGI-PGF)"/>
            <person name="Lucas S."/>
            <person name="Copeland A."/>
            <person name="Lapidus A."/>
            <person name="Glavina del Rio T."/>
            <person name="Dalin E."/>
            <person name="Tice H."/>
            <person name="Bruce D."/>
            <person name="Goodwin L."/>
            <person name="Pitluck S."/>
            <person name="Larimer F."/>
            <person name="Land M.L."/>
            <person name="Hauser L."/>
            <person name="Muyzer G."/>
        </authorList>
    </citation>
    <scope>NUCLEOTIDE SEQUENCE [LARGE SCALE GENOMIC DNA]</scope>
    <source>
        <strain evidence="18 19">AHT 1</strain>
    </source>
</reference>
<evidence type="ECO:0000256" key="11">
    <source>
        <dbReference type="ARBA" id="ARBA00022679"/>
    </source>
</evidence>
<dbReference type="UniPathway" id="UPA00031">
    <property type="reaction ID" value="UER00006"/>
</dbReference>
<dbReference type="HAMAP" id="MF_01018">
    <property type="entry name" value="HisG_Short"/>
    <property type="match status" value="1"/>
</dbReference>
<evidence type="ECO:0000313" key="18">
    <source>
        <dbReference type="EMBL" id="EEG77689.1"/>
    </source>
</evidence>
<evidence type="ECO:0000256" key="13">
    <source>
        <dbReference type="ARBA" id="ARBA00022840"/>
    </source>
</evidence>
<protein>
    <recommendedName>
        <fullName evidence="7 16">ATP phosphoribosyltransferase</fullName>
        <shortName evidence="16">ATP-PRT</shortName>
        <shortName evidence="16">ATP-PRTase</shortName>
        <ecNumber evidence="6 16">2.4.2.17</ecNumber>
    </recommendedName>
</protein>
<proteinExistence type="inferred from homology"/>
<comment type="caution">
    <text evidence="18">The sequence shown here is derived from an EMBL/GenBank/DDBJ whole genome shotgun (WGS) entry which is preliminary data.</text>
</comment>
<dbReference type="InterPro" id="IPR013820">
    <property type="entry name" value="ATP_PRibTrfase_cat"/>
</dbReference>
<dbReference type="EMBL" id="ACJM01000006">
    <property type="protein sequence ID" value="EEG77689.1"/>
    <property type="molecule type" value="Genomic_DNA"/>
</dbReference>
<name>C0GG00_DETAL</name>
<dbReference type="CDD" id="cd13595">
    <property type="entry name" value="PBP2_HisGs"/>
    <property type="match status" value="1"/>
</dbReference>
<keyword evidence="13 16" id="KW-0067">ATP-binding</keyword>
<gene>
    <name evidence="16" type="primary">hisG</name>
    <name evidence="18" type="ORF">DealDRAFT_1409</name>
</gene>
<dbReference type="FunFam" id="3.40.190.10:FF:000008">
    <property type="entry name" value="ATP phosphoribosyltransferase"/>
    <property type="match status" value="1"/>
</dbReference>
<evidence type="ECO:0000256" key="10">
    <source>
        <dbReference type="ARBA" id="ARBA00022676"/>
    </source>
</evidence>
<accession>C0GG00</accession>
<evidence type="ECO:0000256" key="7">
    <source>
        <dbReference type="ARBA" id="ARBA00020998"/>
    </source>
</evidence>
<evidence type="ECO:0000256" key="5">
    <source>
        <dbReference type="ARBA" id="ARBA00011496"/>
    </source>
</evidence>
<dbReference type="AlphaFoldDB" id="C0GG00"/>
<evidence type="ECO:0000259" key="17">
    <source>
        <dbReference type="Pfam" id="PF01634"/>
    </source>
</evidence>
<evidence type="ECO:0000256" key="3">
    <source>
        <dbReference type="ARBA" id="ARBA00004667"/>
    </source>
</evidence>
<evidence type="ECO:0000256" key="8">
    <source>
        <dbReference type="ARBA" id="ARBA00022490"/>
    </source>
</evidence>
<dbReference type="GO" id="GO:0005524">
    <property type="term" value="F:ATP binding"/>
    <property type="evidence" value="ECO:0007669"/>
    <property type="project" value="UniProtKB-KW"/>
</dbReference>
<comment type="function">
    <text evidence="15 16">Catalyzes the condensation of ATP and 5-phosphoribose 1-diphosphate to form N'-(5'-phosphoribosyl)-ATP (PR-ATP). Has a crucial role in the pathway because the rate of histidine biosynthesis seems to be controlled primarily by regulation of HisG enzymatic activity.</text>
</comment>
<comment type="catalytic activity">
    <reaction evidence="1 16">
        <text>1-(5-phospho-beta-D-ribosyl)-ATP + diphosphate = 5-phospho-alpha-D-ribose 1-diphosphate + ATP</text>
        <dbReference type="Rhea" id="RHEA:18473"/>
        <dbReference type="ChEBI" id="CHEBI:30616"/>
        <dbReference type="ChEBI" id="CHEBI:33019"/>
        <dbReference type="ChEBI" id="CHEBI:58017"/>
        <dbReference type="ChEBI" id="CHEBI:73183"/>
        <dbReference type="EC" id="2.4.2.17"/>
    </reaction>
</comment>
<evidence type="ECO:0000256" key="9">
    <source>
        <dbReference type="ARBA" id="ARBA00022605"/>
    </source>
</evidence>
<dbReference type="STRING" id="555088.DealDRAFT_1409"/>